<evidence type="ECO:0000259" key="1">
    <source>
        <dbReference type="Pfam" id="PF17677"/>
    </source>
</evidence>
<proteinExistence type="predicted"/>
<dbReference type="Pfam" id="PF17677">
    <property type="entry name" value="Glyco_hydro38C2"/>
    <property type="match status" value="1"/>
</dbReference>
<keyword evidence="3" id="KW-1185">Reference proteome</keyword>
<dbReference type="InterPro" id="IPR011013">
    <property type="entry name" value="Gal_mutarotase_sf_dom"/>
</dbReference>
<dbReference type="InterPro" id="IPR041147">
    <property type="entry name" value="GH38_C"/>
</dbReference>
<dbReference type="EMBL" id="CAKMAB010000043">
    <property type="protein sequence ID" value="CAH1058973.1"/>
    <property type="molecule type" value="Genomic_DNA"/>
</dbReference>
<gene>
    <name evidence="2" type="ORF">PAECIP111894_05159</name>
</gene>
<name>A0ABM9BKH1_9BACL</name>
<comment type="caution">
    <text evidence="2">The sequence shown here is derived from an EMBL/GenBank/DDBJ whole genome shotgun (WGS) entry which is preliminary data.</text>
</comment>
<evidence type="ECO:0000313" key="2">
    <source>
        <dbReference type="EMBL" id="CAH1058973.1"/>
    </source>
</evidence>
<protein>
    <recommendedName>
        <fullName evidence="1">Glycosyl hydrolases family 38 C-terminal domain-containing protein</fullName>
    </recommendedName>
</protein>
<sequence>MFPASCTYTFSRFIRIGNQYKLLSHECGMGIASGNPAASAGKDFIPTQAWMEMDNPQIILETVKVYEGLGKAIILRFFNPFSHAIEQRVKFNFVFTKIEETNLKEEATGHITADKGYIRIMIQPFAVKTYKVQLA</sequence>
<accession>A0ABM9BKH1</accession>
<reference evidence="2" key="1">
    <citation type="submission" date="2021-12" db="EMBL/GenBank/DDBJ databases">
        <authorList>
            <person name="Criscuolo A."/>
        </authorList>
    </citation>
    <scope>NUCLEOTIDE SEQUENCE</scope>
    <source>
        <strain evidence="2">CIP111894</strain>
    </source>
</reference>
<evidence type="ECO:0000313" key="3">
    <source>
        <dbReference type="Proteomes" id="UP000838749"/>
    </source>
</evidence>
<organism evidence="2 3">
    <name type="scientific">Paenibacillus pseudetheri</name>
    <dbReference type="NCBI Taxonomy" id="2897682"/>
    <lineage>
        <taxon>Bacteria</taxon>
        <taxon>Bacillati</taxon>
        <taxon>Bacillota</taxon>
        <taxon>Bacilli</taxon>
        <taxon>Bacillales</taxon>
        <taxon>Paenibacillaceae</taxon>
        <taxon>Paenibacillus</taxon>
    </lineage>
</organism>
<dbReference type="SUPFAM" id="SSF74650">
    <property type="entry name" value="Galactose mutarotase-like"/>
    <property type="match status" value="1"/>
</dbReference>
<dbReference type="Proteomes" id="UP000838749">
    <property type="component" value="Unassembled WGS sequence"/>
</dbReference>
<feature type="domain" description="Glycosyl hydrolases family 38 C-terminal" evidence="1">
    <location>
        <begin position="58"/>
        <end position="130"/>
    </location>
</feature>